<name>A0A165E294_EXIGL</name>
<organism evidence="1 2">
    <name type="scientific">Exidia glandulosa HHB12029</name>
    <dbReference type="NCBI Taxonomy" id="1314781"/>
    <lineage>
        <taxon>Eukaryota</taxon>
        <taxon>Fungi</taxon>
        <taxon>Dikarya</taxon>
        <taxon>Basidiomycota</taxon>
        <taxon>Agaricomycotina</taxon>
        <taxon>Agaricomycetes</taxon>
        <taxon>Auriculariales</taxon>
        <taxon>Exidiaceae</taxon>
        <taxon>Exidia</taxon>
    </lineage>
</organism>
<accession>A0A165E294</accession>
<dbReference type="AlphaFoldDB" id="A0A165E294"/>
<dbReference type="InParanoid" id="A0A165E294"/>
<evidence type="ECO:0000313" key="2">
    <source>
        <dbReference type="Proteomes" id="UP000077266"/>
    </source>
</evidence>
<gene>
    <name evidence="1" type="ORF">EXIGLDRAFT_725419</name>
</gene>
<dbReference type="Proteomes" id="UP000077266">
    <property type="component" value="Unassembled WGS sequence"/>
</dbReference>
<feature type="non-terminal residue" evidence="1">
    <location>
        <position position="1"/>
    </location>
</feature>
<proteinExistence type="predicted"/>
<sequence>KSVTLELTVMNTVEKILTVSFGHLVSDNKSTTSPSDAYARIWQYADSHKEDDRDEEESMQHEYPRGQMLICALCAPD</sequence>
<evidence type="ECO:0000313" key="1">
    <source>
        <dbReference type="EMBL" id="KZV85908.1"/>
    </source>
</evidence>
<dbReference type="EMBL" id="KV426172">
    <property type="protein sequence ID" value="KZV85908.1"/>
    <property type="molecule type" value="Genomic_DNA"/>
</dbReference>
<keyword evidence="2" id="KW-1185">Reference proteome</keyword>
<protein>
    <submittedName>
        <fullName evidence="1">Uncharacterized protein</fullName>
    </submittedName>
</protein>
<reference evidence="1 2" key="1">
    <citation type="journal article" date="2016" name="Mol. Biol. Evol.">
        <title>Comparative Genomics of Early-Diverging Mushroom-Forming Fungi Provides Insights into the Origins of Lignocellulose Decay Capabilities.</title>
        <authorList>
            <person name="Nagy L.G."/>
            <person name="Riley R."/>
            <person name="Tritt A."/>
            <person name="Adam C."/>
            <person name="Daum C."/>
            <person name="Floudas D."/>
            <person name="Sun H."/>
            <person name="Yadav J.S."/>
            <person name="Pangilinan J."/>
            <person name="Larsson K.H."/>
            <person name="Matsuura K."/>
            <person name="Barry K."/>
            <person name="Labutti K."/>
            <person name="Kuo R."/>
            <person name="Ohm R.A."/>
            <person name="Bhattacharya S.S."/>
            <person name="Shirouzu T."/>
            <person name="Yoshinaga Y."/>
            <person name="Martin F.M."/>
            <person name="Grigoriev I.V."/>
            <person name="Hibbett D.S."/>
        </authorList>
    </citation>
    <scope>NUCLEOTIDE SEQUENCE [LARGE SCALE GENOMIC DNA]</scope>
    <source>
        <strain evidence="1 2">HHB12029</strain>
    </source>
</reference>